<name>A0A6N9U7F8_STRHA</name>
<reference evidence="1 2" key="1">
    <citation type="submission" date="2020-01" db="EMBL/GenBank/DDBJ databases">
        <title>Insect and environment-associated Actinomycetes.</title>
        <authorList>
            <person name="Currrie C."/>
            <person name="Chevrette M."/>
            <person name="Carlson C."/>
            <person name="Stubbendieck R."/>
            <person name="Wendt-Pienkowski E."/>
        </authorList>
    </citation>
    <scope>NUCLEOTIDE SEQUENCE [LARGE SCALE GENOMIC DNA]</scope>
    <source>
        <strain evidence="1 2">SID11342</strain>
    </source>
</reference>
<evidence type="ECO:0000313" key="2">
    <source>
        <dbReference type="Proteomes" id="UP000471293"/>
    </source>
</evidence>
<organism evidence="1 2">
    <name type="scientific">Streptomyces halstedii</name>
    <dbReference type="NCBI Taxonomy" id="1944"/>
    <lineage>
        <taxon>Bacteria</taxon>
        <taxon>Bacillati</taxon>
        <taxon>Actinomycetota</taxon>
        <taxon>Actinomycetes</taxon>
        <taxon>Kitasatosporales</taxon>
        <taxon>Streptomycetaceae</taxon>
        <taxon>Streptomyces</taxon>
    </lineage>
</organism>
<dbReference type="AlphaFoldDB" id="A0A6N9U7F8"/>
<comment type="caution">
    <text evidence="1">The sequence shown here is derived from an EMBL/GenBank/DDBJ whole genome shotgun (WGS) entry which is preliminary data.</text>
</comment>
<accession>A0A6N9U7F8</accession>
<proteinExistence type="predicted"/>
<evidence type="ECO:0000313" key="1">
    <source>
        <dbReference type="EMBL" id="NEA16805.1"/>
    </source>
</evidence>
<dbReference type="EMBL" id="JAAGLQ010000298">
    <property type="protein sequence ID" value="NEA16805.1"/>
    <property type="molecule type" value="Genomic_DNA"/>
</dbReference>
<protein>
    <submittedName>
        <fullName evidence="1">Uncharacterized protein</fullName>
    </submittedName>
</protein>
<gene>
    <name evidence="1" type="ORF">G3I29_14975</name>
</gene>
<dbReference type="Proteomes" id="UP000471293">
    <property type="component" value="Unassembled WGS sequence"/>
</dbReference>
<sequence length="168" mass="17999">MSLPTLSAVYAEAGLPPTSGGQSSGWTWVTHDAHPASDGISVCELAGRVTGFRYTDRVEGPEPAETVFLASTPDCACEHGQHYSVPHCDAHPFQFVHSRGGFALNYFNMGGRRESRRHGDLLVRELLDAGIVGRETGYDADPGFNADGAHTLRIIADHFGLPSPPLLA</sequence>